<feature type="transmembrane region" description="Helical" evidence="1">
    <location>
        <begin position="30"/>
        <end position="47"/>
    </location>
</feature>
<name>A0ABV6HEF3_9ACTN</name>
<dbReference type="RefSeq" id="WP_382366295.1">
    <property type="nucleotide sequence ID" value="NZ_JBHLWV010000052.1"/>
</dbReference>
<protein>
    <submittedName>
        <fullName evidence="2">Uncharacterized protein</fullName>
    </submittedName>
</protein>
<keyword evidence="1" id="KW-1133">Transmembrane helix</keyword>
<comment type="caution">
    <text evidence="2">The sequence shown here is derived from an EMBL/GenBank/DDBJ whole genome shotgun (WGS) entry which is preliminary data.</text>
</comment>
<feature type="transmembrane region" description="Helical" evidence="1">
    <location>
        <begin position="92"/>
        <end position="112"/>
    </location>
</feature>
<sequence>MFGHTLIRAVRSGEPGGSARSADSFAYEDVSWMMFIACWPAGLLGLVTGSNDDADPLSWPFWIIVAGAACVLAYMALQVLRRKPYEGRRGAVVLASVVIAIWAVLMITAIVWF</sequence>
<dbReference type="Proteomes" id="UP001589783">
    <property type="component" value="Unassembled WGS sequence"/>
</dbReference>
<keyword evidence="3" id="KW-1185">Reference proteome</keyword>
<keyword evidence="1" id="KW-0812">Transmembrane</keyword>
<evidence type="ECO:0000313" key="3">
    <source>
        <dbReference type="Proteomes" id="UP001589783"/>
    </source>
</evidence>
<dbReference type="EMBL" id="JBHLWV010000052">
    <property type="protein sequence ID" value="MFC0316525.1"/>
    <property type="molecule type" value="Genomic_DNA"/>
</dbReference>
<feature type="transmembrane region" description="Helical" evidence="1">
    <location>
        <begin position="59"/>
        <end position="80"/>
    </location>
</feature>
<organism evidence="2 3">
    <name type="scientific">Gordonia phosphorivorans</name>
    <dbReference type="NCBI Taxonomy" id="1056982"/>
    <lineage>
        <taxon>Bacteria</taxon>
        <taxon>Bacillati</taxon>
        <taxon>Actinomycetota</taxon>
        <taxon>Actinomycetes</taxon>
        <taxon>Mycobacteriales</taxon>
        <taxon>Gordoniaceae</taxon>
        <taxon>Gordonia</taxon>
    </lineage>
</organism>
<reference evidence="2 3" key="1">
    <citation type="submission" date="2024-09" db="EMBL/GenBank/DDBJ databases">
        <authorList>
            <person name="Sun Q."/>
            <person name="Mori K."/>
        </authorList>
    </citation>
    <scope>NUCLEOTIDE SEQUENCE [LARGE SCALE GENOMIC DNA]</scope>
    <source>
        <strain evidence="2 3">CCM 7957</strain>
    </source>
</reference>
<proteinExistence type="predicted"/>
<keyword evidence="1" id="KW-0472">Membrane</keyword>
<evidence type="ECO:0000256" key="1">
    <source>
        <dbReference type="SAM" id="Phobius"/>
    </source>
</evidence>
<gene>
    <name evidence="2" type="ORF">ACFFJD_16905</name>
</gene>
<evidence type="ECO:0000313" key="2">
    <source>
        <dbReference type="EMBL" id="MFC0316525.1"/>
    </source>
</evidence>
<accession>A0ABV6HEF3</accession>